<dbReference type="PANTHER" id="PTHR20858:SF17">
    <property type="entry name" value="HYDROXYMETHYLPYRIMIDINE_PHOSPHOMETHYLPYRIMIDINE KINASE THI20-RELATED"/>
    <property type="match status" value="1"/>
</dbReference>
<dbReference type="InterPro" id="IPR027574">
    <property type="entry name" value="Thiaminase_II"/>
</dbReference>
<name>A0A6G1LJQ6_9PEZI</name>
<dbReference type="FunFam" id="1.20.910.10:FF:000003">
    <property type="entry name" value="Hydroxymethylpyrimidine/phosphomethylpyrimidine kinase THI20"/>
    <property type="match status" value="1"/>
</dbReference>
<dbReference type="InterPro" id="IPR004399">
    <property type="entry name" value="HMP/HMP-P_kinase_dom"/>
</dbReference>
<dbReference type="Pfam" id="PF03070">
    <property type="entry name" value="TENA_THI-4"/>
    <property type="match status" value="1"/>
</dbReference>
<keyword evidence="4" id="KW-1185">Reference proteome</keyword>
<proteinExistence type="predicted"/>
<dbReference type="SUPFAM" id="SSF53613">
    <property type="entry name" value="Ribokinase-like"/>
    <property type="match status" value="1"/>
</dbReference>
<sequence length="507" mass="55443">MRQILVIAGSDSSGGAGLEADQKVIAAHGLYAMTATTALTAQNTQGVEGIHETPPDFVKKQIDACAADISIDVVKTGMLANTDTVKVVADSLRQHAVERSVVDPVMVATSGARLLPENAVKTLVEELLPQTYILTPNIPEAKLILEKIGHSEVEVADLQGLKKLAAAVHKLGPRYVLLKGGHLALKADHKVANVEAEKQIVANVLYGDDVDEVIELAYQTSRNTHGTGCTLASAIACNLAKDMPVAKAVRTACRYVEAGIKTSPGLGRGSGPLNHFHSIQSLPYYPGGFIEYILEREDVKQAWHEYTHHSFVEGIGDGTLSPEIFKFYMIQDYLYLIQFARANALAGYKSKNLDDIAGAAQLVLHIQHEMELHLGECAEFGLTKEHIEKCKESQACTAYSRFVLDIGQSEDWLALQIALLPCLLGYAEIARRLKKLQTSNPPKQPNRYLKWIDNYVDEDYVAAVKKGRALIEKHATGQSPQRVEELVNIFIHATKMEIGFWEMGAAA</sequence>
<gene>
    <name evidence="3" type="ORF">EJ03DRAFT_265978</name>
</gene>
<dbReference type="GO" id="GO:0050334">
    <property type="term" value="F:thiaminase activity"/>
    <property type="evidence" value="ECO:0007669"/>
    <property type="project" value="InterPro"/>
</dbReference>
<dbReference type="Gene3D" id="3.40.1190.20">
    <property type="match status" value="1"/>
</dbReference>
<dbReference type="GO" id="GO:0009228">
    <property type="term" value="P:thiamine biosynthetic process"/>
    <property type="evidence" value="ECO:0007669"/>
    <property type="project" value="InterPro"/>
</dbReference>
<dbReference type="FunFam" id="3.40.1190.20:FF:000034">
    <property type="entry name" value="Putative hydroxymethylpyrimidine/ phosphomethylpyrimidine kinase 2"/>
    <property type="match status" value="1"/>
</dbReference>
<dbReference type="Pfam" id="PF08543">
    <property type="entry name" value="Phos_pyr_kin"/>
    <property type="match status" value="1"/>
</dbReference>
<dbReference type="InterPro" id="IPR004305">
    <property type="entry name" value="Thiaminase-2/PQQC"/>
</dbReference>
<evidence type="ECO:0000313" key="4">
    <source>
        <dbReference type="Proteomes" id="UP000799436"/>
    </source>
</evidence>
<organism evidence="3 4">
    <name type="scientific">Teratosphaeria nubilosa</name>
    <dbReference type="NCBI Taxonomy" id="161662"/>
    <lineage>
        <taxon>Eukaryota</taxon>
        <taxon>Fungi</taxon>
        <taxon>Dikarya</taxon>
        <taxon>Ascomycota</taxon>
        <taxon>Pezizomycotina</taxon>
        <taxon>Dothideomycetes</taxon>
        <taxon>Dothideomycetidae</taxon>
        <taxon>Mycosphaerellales</taxon>
        <taxon>Teratosphaeriaceae</taxon>
        <taxon>Teratosphaeria</taxon>
    </lineage>
</organism>
<dbReference type="InterPro" id="IPR029056">
    <property type="entry name" value="Ribokinase-like"/>
</dbReference>
<evidence type="ECO:0000313" key="3">
    <source>
        <dbReference type="EMBL" id="KAF2772850.1"/>
    </source>
</evidence>
<dbReference type="SUPFAM" id="SSF48613">
    <property type="entry name" value="Heme oxygenase-like"/>
    <property type="match status" value="1"/>
</dbReference>
<dbReference type="GO" id="GO:0008972">
    <property type="term" value="F:phosphomethylpyrimidine kinase activity"/>
    <property type="evidence" value="ECO:0007669"/>
    <property type="project" value="InterPro"/>
</dbReference>
<feature type="domain" description="Pyridoxamine kinase/Phosphomethylpyrimidine kinase" evidence="2">
    <location>
        <begin position="11"/>
        <end position="274"/>
    </location>
</feature>
<dbReference type="InterPro" id="IPR016084">
    <property type="entry name" value="Haem_Oase-like_multi-hlx"/>
</dbReference>
<evidence type="ECO:0000259" key="1">
    <source>
        <dbReference type="Pfam" id="PF03070"/>
    </source>
</evidence>
<dbReference type="EMBL" id="ML995813">
    <property type="protein sequence ID" value="KAF2772850.1"/>
    <property type="molecule type" value="Genomic_DNA"/>
</dbReference>
<dbReference type="CDD" id="cd19367">
    <property type="entry name" value="TenA_C_ScTHI20-like"/>
    <property type="match status" value="1"/>
</dbReference>
<dbReference type="Proteomes" id="UP000799436">
    <property type="component" value="Unassembled WGS sequence"/>
</dbReference>
<feature type="domain" description="Thiaminase-2/PQQC" evidence="1">
    <location>
        <begin position="298"/>
        <end position="504"/>
    </location>
</feature>
<dbReference type="CDD" id="cd01169">
    <property type="entry name" value="HMPP_kinase"/>
    <property type="match status" value="1"/>
</dbReference>
<protein>
    <submittedName>
        <fullName evidence="3">Uncharacterized protein</fullName>
    </submittedName>
</protein>
<dbReference type="GO" id="GO:0005829">
    <property type="term" value="C:cytosol"/>
    <property type="evidence" value="ECO:0007669"/>
    <property type="project" value="TreeGrafter"/>
</dbReference>
<evidence type="ECO:0000259" key="2">
    <source>
        <dbReference type="Pfam" id="PF08543"/>
    </source>
</evidence>
<dbReference type="PANTHER" id="PTHR20858">
    <property type="entry name" value="PHOSPHOMETHYLPYRIMIDINE KINASE"/>
    <property type="match status" value="1"/>
</dbReference>
<dbReference type="OrthoDB" id="10028886at2759"/>
<dbReference type="NCBIfam" id="TIGR00097">
    <property type="entry name" value="HMP-P_kinase"/>
    <property type="match status" value="1"/>
</dbReference>
<dbReference type="NCBIfam" id="TIGR04306">
    <property type="entry name" value="salvage_TenA"/>
    <property type="match status" value="1"/>
</dbReference>
<reference evidence="3" key="1">
    <citation type="journal article" date="2020" name="Stud. Mycol.">
        <title>101 Dothideomycetes genomes: a test case for predicting lifestyles and emergence of pathogens.</title>
        <authorList>
            <person name="Haridas S."/>
            <person name="Albert R."/>
            <person name="Binder M."/>
            <person name="Bloem J."/>
            <person name="Labutti K."/>
            <person name="Salamov A."/>
            <person name="Andreopoulos B."/>
            <person name="Baker S."/>
            <person name="Barry K."/>
            <person name="Bills G."/>
            <person name="Bluhm B."/>
            <person name="Cannon C."/>
            <person name="Castanera R."/>
            <person name="Culley D."/>
            <person name="Daum C."/>
            <person name="Ezra D."/>
            <person name="Gonzalez J."/>
            <person name="Henrissat B."/>
            <person name="Kuo A."/>
            <person name="Liang C."/>
            <person name="Lipzen A."/>
            <person name="Lutzoni F."/>
            <person name="Magnuson J."/>
            <person name="Mondo S."/>
            <person name="Nolan M."/>
            <person name="Ohm R."/>
            <person name="Pangilinan J."/>
            <person name="Park H.-J."/>
            <person name="Ramirez L."/>
            <person name="Alfaro M."/>
            <person name="Sun H."/>
            <person name="Tritt A."/>
            <person name="Yoshinaga Y."/>
            <person name="Zwiers L.-H."/>
            <person name="Turgeon B."/>
            <person name="Goodwin S."/>
            <person name="Spatafora J."/>
            <person name="Crous P."/>
            <person name="Grigoriev I."/>
        </authorList>
    </citation>
    <scope>NUCLEOTIDE SEQUENCE</scope>
    <source>
        <strain evidence="3">CBS 116005</strain>
    </source>
</reference>
<dbReference type="InterPro" id="IPR013749">
    <property type="entry name" value="PM/HMP-P_kinase-1"/>
</dbReference>
<dbReference type="Gene3D" id="1.20.910.10">
    <property type="entry name" value="Heme oxygenase-like"/>
    <property type="match status" value="1"/>
</dbReference>
<dbReference type="AlphaFoldDB" id="A0A6G1LJQ6"/>
<accession>A0A6G1LJQ6</accession>
<dbReference type="GO" id="GO:0008902">
    <property type="term" value="F:hydroxymethylpyrimidine kinase activity"/>
    <property type="evidence" value="ECO:0007669"/>
    <property type="project" value="TreeGrafter"/>
</dbReference>